<reference evidence="1 2" key="1">
    <citation type="submission" date="2023-03" db="EMBL/GenBank/DDBJ databases">
        <title>Bacillus Genome Sequencing.</title>
        <authorList>
            <person name="Dunlap C."/>
        </authorList>
    </citation>
    <scope>NUCLEOTIDE SEQUENCE [LARGE SCALE GENOMIC DNA]</scope>
    <source>
        <strain evidence="1 2">BD-525</strain>
    </source>
</reference>
<name>A0ABU6GEY3_9BACL</name>
<protein>
    <submittedName>
        <fullName evidence="1">Uncharacterized protein</fullName>
    </submittedName>
</protein>
<dbReference type="EMBL" id="JARLKZ010000001">
    <property type="protein sequence ID" value="MEC0238292.1"/>
    <property type="molecule type" value="Genomic_DNA"/>
</dbReference>
<proteinExistence type="predicted"/>
<comment type="caution">
    <text evidence="1">The sequence shown here is derived from an EMBL/GenBank/DDBJ whole genome shotgun (WGS) entry which is preliminary data.</text>
</comment>
<organism evidence="1 2">
    <name type="scientific">Paenibacillus dokdonensis</name>
    <dbReference type="NCBI Taxonomy" id="2567944"/>
    <lineage>
        <taxon>Bacteria</taxon>
        <taxon>Bacillati</taxon>
        <taxon>Bacillota</taxon>
        <taxon>Bacilli</taxon>
        <taxon>Bacillales</taxon>
        <taxon>Paenibacillaceae</taxon>
        <taxon>Paenibacillus</taxon>
    </lineage>
</organism>
<gene>
    <name evidence="1" type="ORF">P4H66_00210</name>
</gene>
<evidence type="ECO:0000313" key="1">
    <source>
        <dbReference type="EMBL" id="MEC0238292.1"/>
    </source>
</evidence>
<evidence type="ECO:0000313" key="2">
    <source>
        <dbReference type="Proteomes" id="UP001344632"/>
    </source>
</evidence>
<dbReference type="Proteomes" id="UP001344632">
    <property type="component" value="Unassembled WGS sequence"/>
</dbReference>
<sequence length="93" mass="10911">MAQLDPRLMGTFRRRMMDPRCFHKVCGILRAQKYEDLRCYHGCCGMIDRLSDCMGVPVSPAERENAAQWLMGCGVDPQNPHHRRQMWNMVWGR</sequence>
<accession>A0ABU6GEY3</accession>
<keyword evidence="2" id="KW-1185">Reference proteome</keyword>
<dbReference type="RefSeq" id="WP_326084710.1">
    <property type="nucleotide sequence ID" value="NZ_JARLKZ010000001.1"/>
</dbReference>